<dbReference type="Proteomes" id="UP000250918">
    <property type="component" value="Unassembled WGS sequence"/>
</dbReference>
<reference evidence="2 3" key="1">
    <citation type="journal article" date="2018" name="ISME J.">
        <title>A methanotrophic archaeon couples anaerobic oxidation of methane to Fe(III) reduction.</title>
        <authorList>
            <person name="Cai C."/>
            <person name="Leu A.O."/>
            <person name="Xie G.J."/>
            <person name="Guo J."/>
            <person name="Feng Y."/>
            <person name="Zhao J.X."/>
            <person name="Tyson G.W."/>
            <person name="Yuan Z."/>
            <person name="Hu S."/>
        </authorList>
    </citation>
    <scope>NUCLEOTIDE SEQUENCE [LARGE SCALE GENOMIC DNA]</scope>
    <source>
        <strain evidence="2">FeB_12</strain>
    </source>
</reference>
<feature type="transmembrane region" description="Helical" evidence="1">
    <location>
        <begin position="85"/>
        <end position="103"/>
    </location>
</feature>
<name>A0A855X0D0_9BACT</name>
<protein>
    <submittedName>
        <fullName evidence="2">Uncharacterized protein</fullName>
    </submittedName>
</protein>
<evidence type="ECO:0000313" key="3">
    <source>
        <dbReference type="Proteomes" id="UP000250918"/>
    </source>
</evidence>
<accession>A0A855X0D0</accession>
<keyword evidence="1" id="KW-1133">Transmembrane helix</keyword>
<dbReference type="AlphaFoldDB" id="A0A855X0D0"/>
<keyword evidence="1" id="KW-0812">Transmembrane</keyword>
<organism evidence="2 3">
    <name type="scientific">candidate division GN15 bacterium</name>
    <dbReference type="NCBI Taxonomy" id="2072418"/>
    <lineage>
        <taxon>Bacteria</taxon>
        <taxon>candidate division GN15</taxon>
    </lineage>
</organism>
<dbReference type="EMBL" id="PQAP01000121">
    <property type="protein sequence ID" value="PWB71215.1"/>
    <property type="molecule type" value="Genomic_DNA"/>
</dbReference>
<feature type="transmembrane region" description="Helical" evidence="1">
    <location>
        <begin position="7"/>
        <end position="26"/>
    </location>
</feature>
<gene>
    <name evidence="2" type="ORF">C3F09_08125</name>
</gene>
<evidence type="ECO:0000313" key="2">
    <source>
        <dbReference type="EMBL" id="PWB71215.1"/>
    </source>
</evidence>
<proteinExistence type="predicted"/>
<keyword evidence="1" id="KW-0472">Membrane</keyword>
<feature type="transmembrane region" description="Helical" evidence="1">
    <location>
        <begin position="60"/>
        <end position="78"/>
    </location>
</feature>
<evidence type="ECO:0000256" key="1">
    <source>
        <dbReference type="SAM" id="Phobius"/>
    </source>
</evidence>
<feature type="transmembrane region" description="Helical" evidence="1">
    <location>
        <begin position="115"/>
        <end position="138"/>
    </location>
</feature>
<comment type="caution">
    <text evidence="2">The sequence shown here is derived from an EMBL/GenBank/DDBJ whole genome shotgun (WGS) entry which is preliminary data.</text>
</comment>
<sequence length="140" mass="15224">MIMSRELLIWCLGCGSAYLLALSLLLDLAEKKLRLAEGIPAELQESAGVTFFVMNFVMEALFYVAIPSTAFAFFYQLLPVSGLRAGLAGALFAFVLGAAPLGMRLSVRLRLPMPYMLFLLVSHLLKLGGALGIIGYLYSL</sequence>